<sequence>MDETSWKVFEVTAGKAGYRWWCWIFVGHDTTAFVIKPGRGADVAAKHLGIDLNAKTPMLPGGATLLASSDFATCYQRLGREVEGFVNIYCWAHIRRYFIRAGDAHAFLKTWADAWVSLIAELFCAHRAWGTSASGSKEEALAFIKVQAVIDRIDATRIAQSADPDLFAAAKKVLATLNHEWDGLVAFLEYPDVGLENNAAERGLRRPVVIRKACYGSGSIWSAEFAANTWSILATAAKNHLNPLVYLKAYLNACAEAGGKAPQGATLERFFPWAVSEADQAAWADTS</sequence>
<reference evidence="2 3" key="1">
    <citation type="submission" date="2015-01" db="EMBL/GenBank/DDBJ databases">
        <title>Draft genome of the acidophilic iron oxidizer Acidithrix ferrooxidans strain Py-F3.</title>
        <authorList>
            <person name="Poehlein A."/>
            <person name="Eisen S."/>
            <person name="Schloemann M."/>
            <person name="Johnson B.D."/>
            <person name="Daniel R."/>
            <person name="Muehling M."/>
        </authorList>
    </citation>
    <scope>NUCLEOTIDE SEQUENCE [LARGE SCALE GENOMIC DNA]</scope>
    <source>
        <strain evidence="2 3">Py-F3</strain>
    </source>
</reference>
<dbReference type="EMBL" id="JXYS01000047">
    <property type="protein sequence ID" value="KJF17364.1"/>
    <property type="molecule type" value="Genomic_DNA"/>
</dbReference>
<organism evidence="2 3">
    <name type="scientific">Acidithrix ferrooxidans</name>
    <dbReference type="NCBI Taxonomy" id="1280514"/>
    <lineage>
        <taxon>Bacteria</taxon>
        <taxon>Bacillati</taxon>
        <taxon>Actinomycetota</taxon>
        <taxon>Acidimicrobiia</taxon>
        <taxon>Acidimicrobiales</taxon>
        <taxon>Acidimicrobiaceae</taxon>
        <taxon>Acidithrix</taxon>
    </lineage>
</organism>
<name>A0A0D8HHP7_9ACTN</name>
<gene>
    <name evidence="2" type="ORF">AXFE_17790</name>
</gene>
<evidence type="ECO:0000313" key="2">
    <source>
        <dbReference type="EMBL" id="KJF17364.1"/>
    </source>
</evidence>
<dbReference type="Proteomes" id="UP000032360">
    <property type="component" value="Unassembled WGS sequence"/>
</dbReference>
<dbReference type="PATRIC" id="fig|1280514.3.peg.2340"/>
<comment type="caution">
    <text evidence="2">The sequence shown here is derived from an EMBL/GenBank/DDBJ whole genome shotgun (WGS) entry which is preliminary data.</text>
</comment>
<evidence type="ECO:0000313" key="3">
    <source>
        <dbReference type="Proteomes" id="UP000032360"/>
    </source>
</evidence>
<proteinExistence type="predicted"/>
<dbReference type="InterPro" id="IPR052344">
    <property type="entry name" value="Transposase-related"/>
</dbReference>
<accession>A0A0D8HHP7</accession>
<dbReference type="AlphaFoldDB" id="A0A0D8HHP7"/>
<feature type="domain" description="Transposase IS66 central" evidence="1">
    <location>
        <begin position="1"/>
        <end position="224"/>
    </location>
</feature>
<dbReference type="PANTHER" id="PTHR33678">
    <property type="entry name" value="BLL1576 PROTEIN"/>
    <property type="match status" value="1"/>
</dbReference>
<evidence type="ECO:0000259" key="1">
    <source>
        <dbReference type="Pfam" id="PF03050"/>
    </source>
</evidence>
<dbReference type="InterPro" id="IPR004291">
    <property type="entry name" value="Transposase_IS66_central"/>
</dbReference>
<dbReference type="PANTHER" id="PTHR33678:SF2">
    <property type="match status" value="1"/>
</dbReference>
<dbReference type="STRING" id="1280514.AXFE_17790"/>
<dbReference type="Pfam" id="PF03050">
    <property type="entry name" value="DDE_Tnp_IS66"/>
    <property type="match status" value="1"/>
</dbReference>
<protein>
    <submittedName>
        <fullName evidence="2">Transposase IS66 family protein</fullName>
    </submittedName>
</protein>
<keyword evidence="3" id="KW-1185">Reference proteome</keyword>